<dbReference type="RefSeq" id="WP_202006469.1">
    <property type="nucleotide sequence ID" value="NZ_JAERSF010000006.1"/>
</dbReference>
<evidence type="ECO:0000256" key="1">
    <source>
        <dbReference type="SAM" id="Coils"/>
    </source>
</evidence>
<gene>
    <name evidence="2" type="ORF">JI750_21540</name>
</gene>
<dbReference type="Pfam" id="PF22752">
    <property type="entry name" value="DUF488-N3i"/>
    <property type="match status" value="1"/>
</dbReference>
<dbReference type="InterPro" id="IPR052552">
    <property type="entry name" value="YeaO-like"/>
</dbReference>
<name>A0ABS1KJH2_9FLAO</name>
<reference evidence="2 3" key="1">
    <citation type="submission" date="2021-01" db="EMBL/GenBank/DDBJ databases">
        <title>Genome seq and assembly of Flavobacterium sp. GN10.</title>
        <authorList>
            <person name="Chhetri G."/>
        </authorList>
    </citation>
    <scope>NUCLEOTIDE SEQUENCE [LARGE SCALE GENOMIC DNA]</scope>
    <source>
        <strain evidence="2 3">GN10</strain>
    </source>
</reference>
<protein>
    <submittedName>
        <fullName evidence="2">DUF488 family protein</fullName>
    </submittedName>
</protein>
<keyword evidence="3" id="KW-1185">Reference proteome</keyword>
<dbReference type="Proteomes" id="UP000603728">
    <property type="component" value="Unassembled WGS sequence"/>
</dbReference>
<accession>A0ABS1KJH2</accession>
<organism evidence="2 3">
    <name type="scientific">Flavobacterium tagetis</name>
    <dbReference type="NCBI Taxonomy" id="2801336"/>
    <lineage>
        <taxon>Bacteria</taxon>
        <taxon>Pseudomonadati</taxon>
        <taxon>Bacteroidota</taxon>
        <taxon>Flavobacteriia</taxon>
        <taxon>Flavobacteriales</taxon>
        <taxon>Flavobacteriaceae</taxon>
        <taxon>Flavobacterium</taxon>
    </lineage>
</organism>
<dbReference type="PANTHER" id="PTHR36849">
    <property type="entry name" value="CYTOPLASMIC PROTEIN-RELATED"/>
    <property type="match status" value="1"/>
</dbReference>
<sequence length="116" mass="13976">MKAINIKRIYNHKENDGTYHILIDRLWPRGIKKTDLSIDEWNKEIAPSPQLRLWFDHKKERFEEFSKLYIEELKSKKEEVERLRKIAEKQSLTLLYGAKDLEINHAVVLKEFLLNV</sequence>
<dbReference type="EMBL" id="JAERSF010000006">
    <property type="protein sequence ID" value="MBL0739489.1"/>
    <property type="molecule type" value="Genomic_DNA"/>
</dbReference>
<feature type="coiled-coil region" evidence="1">
    <location>
        <begin position="66"/>
        <end position="93"/>
    </location>
</feature>
<evidence type="ECO:0000313" key="3">
    <source>
        <dbReference type="Proteomes" id="UP000603728"/>
    </source>
</evidence>
<comment type="caution">
    <text evidence="2">The sequence shown here is derived from an EMBL/GenBank/DDBJ whole genome shotgun (WGS) entry which is preliminary data.</text>
</comment>
<keyword evidence="1" id="KW-0175">Coiled coil</keyword>
<dbReference type="PANTHER" id="PTHR36849:SF1">
    <property type="entry name" value="CYTOPLASMIC PROTEIN"/>
    <property type="match status" value="1"/>
</dbReference>
<evidence type="ECO:0000313" key="2">
    <source>
        <dbReference type="EMBL" id="MBL0739489.1"/>
    </source>
</evidence>
<proteinExistence type="predicted"/>